<evidence type="ECO:0000313" key="2">
    <source>
        <dbReference type="Proteomes" id="UP000035740"/>
    </source>
</evidence>
<reference evidence="1 2" key="1">
    <citation type="journal article" date="2014" name="Nature">
        <title>The genome of the recently domesticated crop plant sugar beet (Beta vulgaris).</title>
        <authorList>
            <person name="Dohm J.C."/>
            <person name="Minoche A.E."/>
            <person name="Holtgrawe D."/>
            <person name="Capella-Gutierrez S."/>
            <person name="Zakrzewski F."/>
            <person name="Tafer H."/>
            <person name="Rupp O."/>
            <person name="Sorensen T.R."/>
            <person name="Stracke R."/>
            <person name="Reinhardt R."/>
            <person name="Goesmann A."/>
            <person name="Kraft T."/>
            <person name="Schulz B."/>
            <person name="Stadler P.F."/>
            <person name="Schmidt T."/>
            <person name="Gabaldon T."/>
            <person name="Lehrach H."/>
            <person name="Weisshaar B."/>
            <person name="Himmelbauer H."/>
        </authorList>
    </citation>
    <scope>NUCLEOTIDE SEQUENCE [LARGE SCALE GENOMIC DNA]</scope>
    <source>
        <tissue evidence="1">Taproot</tissue>
    </source>
</reference>
<organism evidence="1 2">
    <name type="scientific">Beta vulgaris subsp. vulgaris</name>
    <name type="common">Beet</name>
    <dbReference type="NCBI Taxonomy" id="3555"/>
    <lineage>
        <taxon>Eukaryota</taxon>
        <taxon>Viridiplantae</taxon>
        <taxon>Streptophyta</taxon>
        <taxon>Embryophyta</taxon>
        <taxon>Tracheophyta</taxon>
        <taxon>Spermatophyta</taxon>
        <taxon>Magnoliopsida</taxon>
        <taxon>eudicotyledons</taxon>
        <taxon>Gunneridae</taxon>
        <taxon>Pentapetalae</taxon>
        <taxon>Caryophyllales</taxon>
        <taxon>Chenopodiaceae</taxon>
        <taxon>Betoideae</taxon>
        <taxon>Beta</taxon>
    </lineage>
</organism>
<gene>
    <name evidence="1" type="ORF">BVRB_023090</name>
</gene>
<keyword evidence="2" id="KW-1185">Reference proteome</keyword>
<feature type="non-terminal residue" evidence="1">
    <location>
        <position position="1"/>
    </location>
</feature>
<dbReference type="EMBL" id="KQ094720">
    <property type="protein sequence ID" value="KMS94271.1"/>
    <property type="molecule type" value="Genomic_DNA"/>
</dbReference>
<dbReference type="Gramene" id="KMS94271">
    <property type="protein sequence ID" value="KMS94271"/>
    <property type="gene ID" value="BVRB_023090"/>
</dbReference>
<evidence type="ECO:0000313" key="1">
    <source>
        <dbReference type="EMBL" id="KMS94271.1"/>
    </source>
</evidence>
<proteinExistence type="predicted"/>
<dbReference type="AlphaFoldDB" id="A0A0J8AZX0"/>
<name>A0A0J8AZX0_BETVV</name>
<protein>
    <submittedName>
        <fullName evidence="1">Uncharacterized protein</fullName>
    </submittedName>
</protein>
<sequence length="106" mass="11794">KARSGQVEFWVAKVPEFVLEEWEKRASSRPNEPVSNLLLPEDFTPKSLPKRMKLSSSGSSSASDLEFLVRPDYLPGSKIQPPSMLVISDQTSRNQCALEGKISLFA</sequence>
<dbReference type="Proteomes" id="UP000035740">
    <property type="component" value="Unassembled WGS sequence"/>
</dbReference>
<accession>A0A0J8AZX0</accession>